<dbReference type="InterPro" id="IPR001453">
    <property type="entry name" value="MoaB/Mog_dom"/>
</dbReference>
<dbReference type="Proteomes" id="UP001243195">
    <property type="component" value="Unassembled WGS sequence"/>
</dbReference>
<comment type="pathway">
    <text evidence="3 11">Cofactor biosynthesis; molybdopterin biosynthesis.</text>
</comment>
<comment type="caution">
    <text evidence="13">The sequence shown here is derived from an EMBL/GenBank/DDBJ whole genome shotgun (WGS) entry which is preliminary data.</text>
</comment>
<evidence type="ECO:0000256" key="10">
    <source>
        <dbReference type="ARBA" id="ARBA00047317"/>
    </source>
</evidence>
<dbReference type="CDD" id="cd00887">
    <property type="entry name" value="MoeA"/>
    <property type="match status" value="1"/>
</dbReference>
<dbReference type="Gene3D" id="2.170.190.11">
    <property type="entry name" value="Molybdopterin biosynthesis moea protein, domain 3"/>
    <property type="match status" value="1"/>
</dbReference>
<dbReference type="Pfam" id="PF03453">
    <property type="entry name" value="MoeA_N"/>
    <property type="match status" value="1"/>
</dbReference>
<dbReference type="PANTHER" id="PTHR10192">
    <property type="entry name" value="MOLYBDOPTERIN BIOSYNTHESIS PROTEIN"/>
    <property type="match status" value="1"/>
</dbReference>
<evidence type="ECO:0000259" key="12">
    <source>
        <dbReference type="SMART" id="SM00852"/>
    </source>
</evidence>
<dbReference type="SMART" id="SM00852">
    <property type="entry name" value="MoCF_biosynth"/>
    <property type="match status" value="1"/>
</dbReference>
<reference evidence="13" key="1">
    <citation type="submission" date="2023-08" db="EMBL/GenBank/DDBJ databases">
        <title>Emergence of clinically-relevant ST2 carbapenem-resistant Acinetobacter baumannii strains in hospital sewages in Zhejiang, East of China.</title>
        <authorList>
            <person name="Kaichao C."/>
            <person name="Zhang R."/>
        </authorList>
    </citation>
    <scope>NUCLEOTIDE SEQUENCE</scope>
    <source>
        <strain evidence="13">M-SY-60</strain>
    </source>
</reference>
<dbReference type="Gene3D" id="2.40.340.10">
    <property type="entry name" value="MoeA, C-terminal, domain IV"/>
    <property type="match status" value="1"/>
</dbReference>
<evidence type="ECO:0000256" key="11">
    <source>
        <dbReference type="RuleBase" id="RU365090"/>
    </source>
</evidence>
<name>A0AAW8JJA1_9GAMM</name>
<dbReference type="SUPFAM" id="SSF53218">
    <property type="entry name" value="Molybdenum cofactor biosynthesis proteins"/>
    <property type="match status" value="1"/>
</dbReference>
<dbReference type="NCBIfam" id="NF045515">
    <property type="entry name" value="Glp_gephyrin"/>
    <property type="match status" value="1"/>
</dbReference>
<sequence length="400" mass="44009">MNSIVYEQALSALVNEVTAVDSTEMIALMQVKGRVLAEDIVARFDAPLFDNSAMDGYAICDLEQKQWQIIDQISAGDPSKHIQLSRGQAVRIFTGAAIPQGTDAVIAQEDCELKNQFLRTGLDLKHMQHIRFRAEEYTLGDVLLDAGKVMSATDIGVATSQGYTYLNCVKKIKVCVFSSGDELQNIGNTLAENQIYDSNRLMLLSLLEEHGFDVIDGGILTDDLNSIKKQLKHAADHSDVILLSGGASVGDKDYSKIALQQLGKLHFWKLKIKPGKPFAWGQIAQIPTFLLPGNPVASWVTFLILVLPALKKISGLTHASYLPKRFQAEAHFELNKTCNRQQFMRGNISFIDGKIFAEISKNQGSAMLSTCSYSNALIVIPPETLVTQGQKVDVIYLSSN</sequence>
<dbReference type="GO" id="GO:0005829">
    <property type="term" value="C:cytosol"/>
    <property type="evidence" value="ECO:0007669"/>
    <property type="project" value="TreeGrafter"/>
</dbReference>
<organism evidence="13 14">
    <name type="scientific">Acinetobacter gerneri</name>
    <dbReference type="NCBI Taxonomy" id="202952"/>
    <lineage>
        <taxon>Bacteria</taxon>
        <taxon>Pseudomonadati</taxon>
        <taxon>Pseudomonadota</taxon>
        <taxon>Gammaproteobacteria</taxon>
        <taxon>Moraxellales</taxon>
        <taxon>Moraxellaceae</taxon>
        <taxon>Acinetobacter</taxon>
    </lineage>
</organism>
<dbReference type="InterPro" id="IPR005110">
    <property type="entry name" value="MoeA_linker/N"/>
</dbReference>
<dbReference type="GO" id="GO:0046872">
    <property type="term" value="F:metal ion binding"/>
    <property type="evidence" value="ECO:0007669"/>
    <property type="project" value="UniProtKB-UniRule"/>
</dbReference>
<dbReference type="InterPro" id="IPR038987">
    <property type="entry name" value="MoeA-like"/>
</dbReference>
<dbReference type="InterPro" id="IPR036425">
    <property type="entry name" value="MoaB/Mog-like_dom_sf"/>
</dbReference>
<dbReference type="EC" id="2.10.1.1" evidence="11"/>
<dbReference type="GO" id="GO:0061599">
    <property type="term" value="F:molybdopterin molybdotransferase activity"/>
    <property type="evidence" value="ECO:0007669"/>
    <property type="project" value="UniProtKB-UniRule"/>
</dbReference>
<dbReference type="RefSeq" id="WP_308955971.1">
    <property type="nucleotide sequence ID" value="NZ_JAVICY010000008.1"/>
</dbReference>
<comment type="cofactor">
    <cofactor evidence="1 11">
        <name>Mg(2+)</name>
        <dbReference type="ChEBI" id="CHEBI:18420"/>
    </cofactor>
</comment>
<dbReference type="InterPro" id="IPR005111">
    <property type="entry name" value="MoeA_C_domain_IV"/>
</dbReference>
<evidence type="ECO:0000256" key="3">
    <source>
        <dbReference type="ARBA" id="ARBA00005046"/>
    </source>
</evidence>
<keyword evidence="9 11" id="KW-0501">Molybdenum cofactor biosynthesis</keyword>
<dbReference type="GO" id="GO:0006777">
    <property type="term" value="P:Mo-molybdopterin cofactor biosynthetic process"/>
    <property type="evidence" value="ECO:0007669"/>
    <property type="project" value="UniProtKB-UniRule"/>
</dbReference>
<keyword evidence="8 11" id="KW-0460">Magnesium</keyword>
<evidence type="ECO:0000256" key="7">
    <source>
        <dbReference type="ARBA" id="ARBA00022723"/>
    </source>
</evidence>
<comment type="similarity">
    <text evidence="4 11">Belongs to the MoeA family.</text>
</comment>
<evidence type="ECO:0000256" key="1">
    <source>
        <dbReference type="ARBA" id="ARBA00001946"/>
    </source>
</evidence>
<evidence type="ECO:0000256" key="2">
    <source>
        <dbReference type="ARBA" id="ARBA00002901"/>
    </source>
</evidence>
<dbReference type="EMBL" id="JAVIDA010000010">
    <property type="protein sequence ID" value="MDQ9071646.1"/>
    <property type="molecule type" value="Genomic_DNA"/>
</dbReference>
<dbReference type="FunFam" id="3.40.980.10:FF:000004">
    <property type="entry name" value="Molybdopterin molybdenumtransferase"/>
    <property type="match status" value="1"/>
</dbReference>
<dbReference type="InterPro" id="IPR036688">
    <property type="entry name" value="MoeA_C_domain_IV_sf"/>
</dbReference>
<evidence type="ECO:0000256" key="4">
    <source>
        <dbReference type="ARBA" id="ARBA00010763"/>
    </source>
</evidence>
<dbReference type="Pfam" id="PF03454">
    <property type="entry name" value="MoeA_C"/>
    <property type="match status" value="1"/>
</dbReference>
<dbReference type="Gene3D" id="3.40.980.10">
    <property type="entry name" value="MoaB/Mog-like domain"/>
    <property type="match status" value="1"/>
</dbReference>
<evidence type="ECO:0000313" key="13">
    <source>
        <dbReference type="EMBL" id="MDQ9071646.1"/>
    </source>
</evidence>
<evidence type="ECO:0000256" key="6">
    <source>
        <dbReference type="ARBA" id="ARBA00022679"/>
    </source>
</evidence>
<evidence type="ECO:0000256" key="5">
    <source>
        <dbReference type="ARBA" id="ARBA00022505"/>
    </source>
</evidence>
<evidence type="ECO:0000256" key="8">
    <source>
        <dbReference type="ARBA" id="ARBA00022842"/>
    </source>
</evidence>
<dbReference type="Pfam" id="PF00994">
    <property type="entry name" value="MoCF_biosynth"/>
    <property type="match status" value="1"/>
</dbReference>
<feature type="domain" description="MoaB/Mog" evidence="12">
    <location>
        <begin position="175"/>
        <end position="312"/>
    </location>
</feature>
<dbReference type="SUPFAM" id="SSF63882">
    <property type="entry name" value="MoeA N-terminal region -like"/>
    <property type="match status" value="1"/>
</dbReference>
<keyword evidence="7 11" id="KW-0479">Metal-binding</keyword>
<evidence type="ECO:0000256" key="9">
    <source>
        <dbReference type="ARBA" id="ARBA00023150"/>
    </source>
</evidence>
<dbReference type="InterPro" id="IPR036135">
    <property type="entry name" value="MoeA_linker/N_sf"/>
</dbReference>
<gene>
    <name evidence="13" type="ORF">RFH51_09265</name>
</gene>
<dbReference type="AlphaFoldDB" id="A0AAW8JJA1"/>
<evidence type="ECO:0000313" key="14">
    <source>
        <dbReference type="Proteomes" id="UP001243195"/>
    </source>
</evidence>
<dbReference type="NCBIfam" id="TIGR00177">
    <property type="entry name" value="molyb_syn"/>
    <property type="match status" value="1"/>
</dbReference>
<keyword evidence="6 11" id="KW-0808">Transferase</keyword>
<dbReference type="Gene3D" id="3.90.105.10">
    <property type="entry name" value="Molybdopterin biosynthesis moea protein, domain 2"/>
    <property type="match status" value="1"/>
</dbReference>
<protein>
    <recommendedName>
        <fullName evidence="11">Molybdopterin molybdenumtransferase</fullName>
        <ecNumber evidence="11">2.10.1.1</ecNumber>
    </recommendedName>
</protein>
<comment type="catalytic activity">
    <reaction evidence="10">
        <text>adenylyl-molybdopterin + molybdate = Mo-molybdopterin + AMP + H(+)</text>
        <dbReference type="Rhea" id="RHEA:35047"/>
        <dbReference type="ChEBI" id="CHEBI:15378"/>
        <dbReference type="ChEBI" id="CHEBI:36264"/>
        <dbReference type="ChEBI" id="CHEBI:62727"/>
        <dbReference type="ChEBI" id="CHEBI:71302"/>
        <dbReference type="ChEBI" id="CHEBI:456215"/>
        <dbReference type="EC" id="2.10.1.1"/>
    </reaction>
</comment>
<dbReference type="PANTHER" id="PTHR10192:SF5">
    <property type="entry name" value="GEPHYRIN"/>
    <property type="match status" value="1"/>
</dbReference>
<comment type="function">
    <text evidence="2 11">Catalyzes the insertion of molybdate into adenylated molybdopterin with the concomitant release of AMP.</text>
</comment>
<dbReference type="SUPFAM" id="SSF63867">
    <property type="entry name" value="MoeA C-terminal domain-like"/>
    <property type="match status" value="1"/>
</dbReference>
<accession>A0AAW8JJA1</accession>
<keyword evidence="5 11" id="KW-0500">Molybdenum</keyword>
<proteinExistence type="inferred from homology"/>